<keyword evidence="4 9" id="KW-0812">Transmembrane</keyword>
<dbReference type="InterPro" id="IPR001898">
    <property type="entry name" value="SLC13A/DASS"/>
</dbReference>
<feature type="compositionally biased region" description="Low complexity" evidence="8">
    <location>
        <begin position="219"/>
        <end position="235"/>
    </location>
</feature>
<evidence type="ECO:0000313" key="11">
    <source>
        <dbReference type="Proteomes" id="UP001501586"/>
    </source>
</evidence>
<feature type="transmembrane region" description="Helical" evidence="9">
    <location>
        <begin position="350"/>
        <end position="374"/>
    </location>
</feature>
<protein>
    <recommendedName>
        <fullName evidence="3">Sodium-dependent dicarboxylate transporter SdcS</fullName>
    </recommendedName>
    <alternativeName>
        <fullName evidence="7">Na(+)/dicarboxylate symporter</fullName>
    </alternativeName>
</protein>
<dbReference type="PANTHER" id="PTHR10283">
    <property type="entry name" value="SOLUTE CARRIER FAMILY 13 MEMBER"/>
    <property type="match status" value="1"/>
</dbReference>
<evidence type="ECO:0000256" key="9">
    <source>
        <dbReference type="SAM" id="Phobius"/>
    </source>
</evidence>
<dbReference type="NCBIfam" id="TIGR00785">
    <property type="entry name" value="dass"/>
    <property type="match status" value="1"/>
</dbReference>
<feature type="transmembrane region" description="Helical" evidence="9">
    <location>
        <begin position="452"/>
        <end position="471"/>
    </location>
</feature>
<feature type="transmembrane region" description="Helical" evidence="9">
    <location>
        <begin position="501"/>
        <end position="521"/>
    </location>
</feature>
<accession>A0ABP8EJM1</accession>
<feature type="region of interest" description="Disordered" evidence="8">
    <location>
        <begin position="1"/>
        <end position="22"/>
    </location>
</feature>
<gene>
    <name evidence="10" type="ORF">GCM10022261_16310</name>
</gene>
<feature type="region of interest" description="Disordered" evidence="8">
    <location>
        <begin position="209"/>
        <end position="248"/>
    </location>
</feature>
<evidence type="ECO:0000256" key="2">
    <source>
        <dbReference type="ARBA" id="ARBA00006772"/>
    </source>
</evidence>
<evidence type="ECO:0000256" key="3">
    <source>
        <dbReference type="ARBA" id="ARBA00020150"/>
    </source>
</evidence>
<feature type="transmembrane region" description="Helical" evidence="9">
    <location>
        <begin position="43"/>
        <end position="61"/>
    </location>
</feature>
<feature type="transmembrane region" description="Helical" evidence="9">
    <location>
        <begin position="82"/>
        <end position="106"/>
    </location>
</feature>
<dbReference type="Proteomes" id="UP001501586">
    <property type="component" value="Unassembled WGS sequence"/>
</dbReference>
<dbReference type="CDD" id="cd01115">
    <property type="entry name" value="SLC13_permease"/>
    <property type="match status" value="1"/>
</dbReference>
<feature type="compositionally biased region" description="Acidic residues" evidence="8">
    <location>
        <begin position="236"/>
        <end position="245"/>
    </location>
</feature>
<comment type="similarity">
    <text evidence="2">Belongs to the SLC13A/DASS transporter (TC 2.A.47) family. NADC subfamily.</text>
</comment>
<feature type="transmembrane region" description="Helical" evidence="9">
    <location>
        <begin position="542"/>
        <end position="567"/>
    </location>
</feature>
<evidence type="ECO:0000256" key="8">
    <source>
        <dbReference type="SAM" id="MobiDB-lite"/>
    </source>
</evidence>
<feature type="transmembrane region" description="Helical" evidence="9">
    <location>
        <begin position="259"/>
        <end position="282"/>
    </location>
</feature>
<feature type="transmembrane region" description="Helical" evidence="9">
    <location>
        <begin position="478"/>
        <end position="495"/>
    </location>
</feature>
<evidence type="ECO:0000256" key="5">
    <source>
        <dbReference type="ARBA" id="ARBA00022989"/>
    </source>
</evidence>
<keyword evidence="5 9" id="KW-1133">Transmembrane helix</keyword>
<organism evidence="10 11">
    <name type="scientific">Brevibacterium daeguense</name>
    <dbReference type="NCBI Taxonomy" id="909936"/>
    <lineage>
        <taxon>Bacteria</taxon>
        <taxon>Bacillati</taxon>
        <taxon>Actinomycetota</taxon>
        <taxon>Actinomycetes</taxon>
        <taxon>Micrococcales</taxon>
        <taxon>Brevibacteriaceae</taxon>
        <taxon>Brevibacterium</taxon>
    </lineage>
</organism>
<comment type="caution">
    <text evidence="10">The sequence shown here is derived from an EMBL/GenBank/DDBJ whole genome shotgun (WGS) entry which is preliminary data.</text>
</comment>
<evidence type="ECO:0000256" key="7">
    <source>
        <dbReference type="ARBA" id="ARBA00031174"/>
    </source>
</evidence>
<feature type="transmembrane region" description="Helical" evidence="9">
    <location>
        <begin position="118"/>
        <end position="140"/>
    </location>
</feature>
<feature type="transmembrane region" description="Helical" evidence="9">
    <location>
        <begin position="302"/>
        <end position="329"/>
    </location>
</feature>
<evidence type="ECO:0000256" key="6">
    <source>
        <dbReference type="ARBA" id="ARBA00023136"/>
    </source>
</evidence>
<evidence type="ECO:0000256" key="1">
    <source>
        <dbReference type="ARBA" id="ARBA00004141"/>
    </source>
</evidence>
<dbReference type="Pfam" id="PF00939">
    <property type="entry name" value="Na_sulph_symp"/>
    <property type="match status" value="1"/>
</dbReference>
<evidence type="ECO:0000313" key="10">
    <source>
        <dbReference type="EMBL" id="GAA4284100.1"/>
    </source>
</evidence>
<dbReference type="PANTHER" id="PTHR10283:SF82">
    <property type="entry name" value="SOLUTE CARRIER FAMILY 13 MEMBER 2"/>
    <property type="match status" value="1"/>
</dbReference>
<name>A0ABP8EJM1_9MICO</name>
<feature type="transmembrane region" description="Helical" evidence="9">
    <location>
        <begin position="386"/>
        <end position="403"/>
    </location>
</feature>
<evidence type="ECO:0000256" key="4">
    <source>
        <dbReference type="ARBA" id="ARBA00022692"/>
    </source>
</evidence>
<sequence>MSSPRPAEEQGSAAHQRATRPASKQIIAPGLRAPGLTIGSNRLRWAGILGGLFLAVLLWVIMPEDVPQPARLTAATAGLMAVWWMTEAIPIPATALLPLIIFPIFGGTEDEPVTVSTIGASYGADTIFLFMGGFLIALAMQRWNLHRRIALVVLSLMGERTGAMIGGFMIATGFLSMWVSNTATAVLMLPIGLSVLLLVNEAMEKDPSTMGLAGRDHATGSGSSAVARASAGDADGTSDGEDGDAAEQSTKSAVLKSKFGTALMLGIAYSASIGSLGTIIGTPPNTLLVGYLKENHDITIGFGQWMLVGVPLAVVMMVIAWFLLVKVLFKPETERIPGGRELIRSEMAKLGRMSTGEILVLCVFISAALAWIIIPTVFENPPISDAGIAMVAGLLLFLIPAGAQRGVRLLDWDTAVQLPWGVLLLFGGGLALSGQFSSSGLTEWIGRSAQALQGLPVLLLVMVTAGGILALTEITSNTATAATFLPVVGGIALGLDVDPLLLTIPVALAATCAFMLPVATPPNAVAYGSGYVTIGQMVKGGVWLNLAGLVLITLTTMTLATWVFGIVY</sequence>
<reference evidence="11" key="1">
    <citation type="journal article" date="2019" name="Int. J. Syst. Evol. Microbiol.">
        <title>The Global Catalogue of Microorganisms (GCM) 10K type strain sequencing project: providing services to taxonomists for standard genome sequencing and annotation.</title>
        <authorList>
            <consortium name="The Broad Institute Genomics Platform"/>
            <consortium name="The Broad Institute Genome Sequencing Center for Infectious Disease"/>
            <person name="Wu L."/>
            <person name="Ma J."/>
        </authorList>
    </citation>
    <scope>NUCLEOTIDE SEQUENCE [LARGE SCALE GENOMIC DNA]</scope>
    <source>
        <strain evidence="11">JCM 17458</strain>
    </source>
</reference>
<comment type="subcellular location">
    <subcellularLocation>
        <location evidence="1">Membrane</location>
        <topology evidence="1">Multi-pass membrane protein</topology>
    </subcellularLocation>
</comment>
<proteinExistence type="inferred from homology"/>
<keyword evidence="6 9" id="KW-0472">Membrane</keyword>
<feature type="transmembrane region" description="Helical" evidence="9">
    <location>
        <begin position="415"/>
        <end position="432"/>
    </location>
</feature>
<keyword evidence="11" id="KW-1185">Reference proteome</keyword>
<dbReference type="RefSeq" id="WP_236864217.1">
    <property type="nucleotide sequence ID" value="NZ_BAABAZ010000005.1"/>
</dbReference>
<feature type="transmembrane region" description="Helical" evidence="9">
    <location>
        <begin position="161"/>
        <end position="179"/>
    </location>
</feature>
<feature type="transmembrane region" description="Helical" evidence="9">
    <location>
        <begin position="185"/>
        <end position="203"/>
    </location>
</feature>
<dbReference type="EMBL" id="BAABAZ010000005">
    <property type="protein sequence ID" value="GAA4284100.1"/>
    <property type="molecule type" value="Genomic_DNA"/>
</dbReference>